<evidence type="ECO:0000256" key="6">
    <source>
        <dbReference type="SAM" id="Phobius"/>
    </source>
</evidence>
<keyword evidence="2" id="KW-0964">Secreted</keyword>
<feature type="chain" id="PRO_5042035474" evidence="7">
    <location>
        <begin position="27"/>
        <end position="151"/>
    </location>
</feature>
<keyword evidence="3 7" id="KW-0732">Signal</keyword>
<keyword evidence="10" id="KW-1185">Reference proteome</keyword>
<evidence type="ECO:0000256" key="5">
    <source>
        <dbReference type="SAM" id="MobiDB-lite"/>
    </source>
</evidence>
<feature type="region of interest" description="Disordered" evidence="5">
    <location>
        <begin position="43"/>
        <end position="118"/>
    </location>
</feature>
<keyword evidence="1" id="KW-0134">Cell wall</keyword>
<keyword evidence="6" id="KW-1133">Transmembrane helix</keyword>
<dbReference type="AlphaFoldDB" id="A0AAF0CUF9"/>
<feature type="signal peptide" evidence="7">
    <location>
        <begin position="1"/>
        <end position="26"/>
    </location>
</feature>
<dbReference type="InterPro" id="IPR019931">
    <property type="entry name" value="LPXTG_anchor"/>
</dbReference>
<evidence type="ECO:0000256" key="7">
    <source>
        <dbReference type="SAM" id="SignalP"/>
    </source>
</evidence>
<evidence type="ECO:0000313" key="9">
    <source>
        <dbReference type="EMBL" id="WEG73101.1"/>
    </source>
</evidence>
<feature type="transmembrane region" description="Helical" evidence="6">
    <location>
        <begin position="127"/>
        <end position="142"/>
    </location>
</feature>
<evidence type="ECO:0000256" key="3">
    <source>
        <dbReference type="ARBA" id="ARBA00022729"/>
    </source>
</evidence>
<dbReference type="PROSITE" id="PS50847">
    <property type="entry name" value="GRAM_POS_ANCHORING"/>
    <property type="match status" value="1"/>
</dbReference>
<proteinExistence type="predicted"/>
<feature type="compositionally biased region" description="Pro residues" evidence="5">
    <location>
        <begin position="46"/>
        <end position="55"/>
    </location>
</feature>
<feature type="domain" description="Gram-positive cocci surface proteins LPxTG" evidence="8">
    <location>
        <begin position="116"/>
        <end position="151"/>
    </location>
</feature>
<name>A0AAF0CUF9_9ENTE</name>
<evidence type="ECO:0000256" key="4">
    <source>
        <dbReference type="ARBA" id="ARBA00023088"/>
    </source>
</evidence>
<dbReference type="EMBL" id="CP110232">
    <property type="protein sequence ID" value="WEG73101.1"/>
    <property type="molecule type" value="Genomic_DNA"/>
</dbReference>
<dbReference type="RefSeq" id="WP_275468904.1">
    <property type="nucleotide sequence ID" value="NZ_CP110232.1"/>
</dbReference>
<accession>A0AAF0CUF9</accession>
<dbReference type="KEGG" id="vie:OL234_09045"/>
<keyword evidence="4" id="KW-0572">Peptidoglycan-anchor</keyword>
<sequence>MTLKKIVLATLLSVVLGSLGTLMTYADQVDEVVTHAEIEFLNDAPPLQPPLPPTIAVPDKQDDKEQKDPSGKIFKKPTKDKTTPKKAIELSKKGDSLKKPEKTKKLDNEGKTSKNFPQTGELKNNKILIFGLIILVMVGLLYKKNKQKEND</sequence>
<protein>
    <submittedName>
        <fullName evidence="9">LPXTG cell wall anchor domain-containing protein</fullName>
    </submittedName>
</protein>
<dbReference type="Proteomes" id="UP001179647">
    <property type="component" value="Chromosome"/>
</dbReference>
<reference evidence="9" key="1">
    <citation type="submission" date="2022-10" db="EMBL/GenBank/DDBJ databases">
        <title>Vagococcus sp. isolated from poultry meat.</title>
        <authorList>
            <person name="Johansson P."/>
            <person name="Bjorkroth J."/>
        </authorList>
    </citation>
    <scope>NUCLEOTIDE SEQUENCE</scope>
    <source>
        <strain evidence="9">STAA11</strain>
    </source>
</reference>
<gene>
    <name evidence="9" type="ORF">OL234_09045</name>
</gene>
<dbReference type="NCBIfam" id="TIGR01167">
    <property type="entry name" value="LPXTG_anchor"/>
    <property type="match status" value="1"/>
</dbReference>
<feature type="compositionally biased region" description="Basic and acidic residues" evidence="5">
    <location>
        <begin position="59"/>
        <end position="70"/>
    </location>
</feature>
<organism evidence="9 10">
    <name type="scientific">Vagococcus intermedius</name>
    <dbReference type="NCBI Taxonomy" id="2991418"/>
    <lineage>
        <taxon>Bacteria</taxon>
        <taxon>Bacillati</taxon>
        <taxon>Bacillota</taxon>
        <taxon>Bacilli</taxon>
        <taxon>Lactobacillales</taxon>
        <taxon>Enterococcaceae</taxon>
        <taxon>Vagococcus</taxon>
    </lineage>
</organism>
<evidence type="ECO:0000256" key="1">
    <source>
        <dbReference type="ARBA" id="ARBA00022512"/>
    </source>
</evidence>
<keyword evidence="6" id="KW-0812">Transmembrane</keyword>
<dbReference type="Pfam" id="PF00746">
    <property type="entry name" value="Gram_pos_anchor"/>
    <property type="match status" value="1"/>
</dbReference>
<feature type="compositionally biased region" description="Basic and acidic residues" evidence="5">
    <location>
        <begin position="77"/>
        <end position="112"/>
    </location>
</feature>
<evidence type="ECO:0000313" key="10">
    <source>
        <dbReference type="Proteomes" id="UP001179647"/>
    </source>
</evidence>
<evidence type="ECO:0000259" key="8">
    <source>
        <dbReference type="PROSITE" id="PS50847"/>
    </source>
</evidence>
<evidence type="ECO:0000256" key="2">
    <source>
        <dbReference type="ARBA" id="ARBA00022525"/>
    </source>
</evidence>
<keyword evidence="6" id="KW-0472">Membrane</keyword>